<keyword evidence="2" id="KW-1185">Reference proteome</keyword>
<reference evidence="2" key="1">
    <citation type="journal article" date="2022" name="Nat. Commun.">
        <title>Chromosome evolution and the genetic basis of agronomically important traits in greater yam.</title>
        <authorList>
            <person name="Bredeson J.V."/>
            <person name="Lyons J.B."/>
            <person name="Oniyinde I.O."/>
            <person name="Okereke N.R."/>
            <person name="Kolade O."/>
            <person name="Nnabue I."/>
            <person name="Nwadili C.O."/>
            <person name="Hribova E."/>
            <person name="Parker M."/>
            <person name="Nwogha J."/>
            <person name="Shu S."/>
            <person name="Carlson J."/>
            <person name="Kariba R."/>
            <person name="Muthemba S."/>
            <person name="Knop K."/>
            <person name="Barton G.J."/>
            <person name="Sherwood A.V."/>
            <person name="Lopez-Montes A."/>
            <person name="Asiedu R."/>
            <person name="Jamnadass R."/>
            <person name="Muchugi A."/>
            <person name="Goodstein D."/>
            <person name="Egesi C.N."/>
            <person name="Featherston J."/>
            <person name="Asfaw A."/>
            <person name="Simpson G.G."/>
            <person name="Dolezel J."/>
            <person name="Hendre P.S."/>
            <person name="Van Deynze A."/>
            <person name="Kumar P.L."/>
            <person name="Obidiegwu J.E."/>
            <person name="Bhattacharjee R."/>
            <person name="Rokhsar D.S."/>
        </authorList>
    </citation>
    <scope>NUCLEOTIDE SEQUENCE [LARGE SCALE GENOMIC DNA]</scope>
    <source>
        <strain evidence="2">cv. TDa95/00328</strain>
    </source>
</reference>
<evidence type="ECO:0000313" key="1">
    <source>
        <dbReference type="EMBL" id="KAH7652114.1"/>
    </source>
</evidence>
<organism evidence="1 2">
    <name type="scientific">Dioscorea alata</name>
    <name type="common">Purple yam</name>
    <dbReference type="NCBI Taxonomy" id="55571"/>
    <lineage>
        <taxon>Eukaryota</taxon>
        <taxon>Viridiplantae</taxon>
        <taxon>Streptophyta</taxon>
        <taxon>Embryophyta</taxon>
        <taxon>Tracheophyta</taxon>
        <taxon>Spermatophyta</taxon>
        <taxon>Magnoliopsida</taxon>
        <taxon>Liliopsida</taxon>
        <taxon>Dioscoreales</taxon>
        <taxon>Dioscoreaceae</taxon>
        <taxon>Dioscorea</taxon>
    </lineage>
</organism>
<protein>
    <submittedName>
        <fullName evidence="1">Uncharacterized protein</fullName>
    </submittedName>
</protein>
<dbReference type="Proteomes" id="UP000827976">
    <property type="component" value="Chromosome 20"/>
</dbReference>
<gene>
    <name evidence="1" type="ORF">IHE45_20G100700</name>
</gene>
<comment type="caution">
    <text evidence="1">The sequence shown here is derived from an EMBL/GenBank/DDBJ whole genome shotgun (WGS) entry which is preliminary data.</text>
</comment>
<proteinExistence type="predicted"/>
<sequence length="1069" mass="121509">MTMMAVIPRLWAACLFMALAITRTLSYHRVVPARLPDAFSQETFVPHEYARYSEVKDACKLVLKSASKEKINANRASSIIPELNFVMGDWRQDHGTAPLMPFDASDAPHSSSVLPDPAHLVTFALTHIDLATTSNNAVNVSGELSIGLFRNGTGLEVNHFYNPEFRFWPGNSELRVSFEGIYVESEKNGGERVLCMLGNALLPSRQPDSADPWEWVNDARMNKYQPPLLEDDKVLLVLHYPKNFTLTTRAVRGELRSLNQVSSIRYFDKISLVSQLGAYSYYQYGSEELVSKACSPYPYPDDSVHGWFELYKGVGLCEVLDRFINGQLLNVVPNWNCNSTDEYCRKLGPFATEREINATDGGFNNVRLAMQDVRCESRMERYNKTSAKVSAVFRVISPWENQYTVVQRSGLDNTTLSVEGIWNSSSGQLCMVGCLGLTDRNCHSRICLYIPTSFSINQRNIIFGRISSIDDNSNNSFFPLSFERPVHPSEIWDKLSNTYLSYKYSKIKLAGSFLERSEPFDFGAIIKKSFLSYPRKSEKNDELPGLSSLADDLTLHSSAVQDPLPKVRTDRPFLQMEILSLDKLFGRYWTYQYQNLSRTKEKNPASTKDVSTERKLLLNVSAELTLSGKLYSNVSVLYLEGLYNPVSGKMYLIGCRDVRASWKILFESRDLEDGLDCLIEVIIEYPPTTARWLMNPTAKVSIISQRTEDDPLHFSPIKLQTLPILYHEQRQDILSRKGVEGSLRILTLSIAVACIVSQLVYIRDNTASVPYISLGMLGVQALGYSIPLITGAEALFAQLKSETYDYPSYGFEKNQWFQIGDYLVKILVLGAFLLTLRLGQKAWKSRIRLLSRTPHEPGRVPNDKWVLIISCGLHLAGFLVILILHGVNAPPRQIRPDQYFLDSRGNRRKMHDWEIQLEEYVGLIQDFFLLPQIIGNSMWQLDGKPLRKVYYFGITVVRILPHVYDYVRAPVFNPYFSEEYEFVNPALDFYSKFDDVAIPVTAILLSIVVYVQQRWDCHKIFQSLRSGEKIFLPLGSRVYERLPSVSFEAELTPGVNESATQDAKHGDEE</sequence>
<evidence type="ECO:0000313" key="2">
    <source>
        <dbReference type="Proteomes" id="UP000827976"/>
    </source>
</evidence>
<accession>A0ACB7TTP1</accession>
<dbReference type="EMBL" id="CM037030">
    <property type="protein sequence ID" value="KAH7652114.1"/>
    <property type="molecule type" value="Genomic_DNA"/>
</dbReference>
<name>A0ACB7TTP1_DIOAL</name>